<reference evidence="1 2" key="1">
    <citation type="submission" date="2020-01" db="EMBL/GenBank/DDBJ databases">
        <title>Insect and environment-associated Actinomycetes.</title>
        <authorList>
            <person name="Currrie C."/>
            <person name="Chevrette M."/>
            <person name="Carlson C."/>
            <person name="Stubbendieck R."/>
            <person name="Wendt-Pienkowski E."/>
        </authorList>
    </citation>
    <scope>NUCLEOTIDE SEQUENCE [LARGE SCALE GENOMIC DNA]</scope>
    <source>
        <strain evidence="1 2">SID14438</strain>
    </source>
</reference>
<name>A0A6N9V0M6_STRMI</name>
<sequence length="369" mass="38773">MRGAQKRAVNAEELGGPLFNRHEGLPALPDLFVRPEGVRTMPVDSTLTGDAAAAAEGFADTVRRIGAGELAFPLPGSGRTAERFAALSSVAEAGLCTARLVEGHVDAMAIRAELGEPPPPPGERWGVWAAEPPGEGLTAVRDGSVWMLNGLKQYCSGAHSCTHALVTAREGEVRRLFAVRVGEIGCRPLEGTWQAVGMAGSDTPGVQFSDVPAHLIGGPEAYVRRPGFWHGGIGVAACWYGGAVAASRVLREAAAGRAEPHTDAHLGAVDVQLYAAAALLEQAADEIDADPYDERGGARLRAMRVRAFVESVCRDVLDHVGRATGAGPLCHDAAHARTVADLSVYIRQHHAERDLAALGAHLARPEGEL</sequence>
<dbReference type="AlphaFoldDB" id="A0A6N9V0M6"/>
<dbReference type="InterPro" id="IPR009100">
    <property type="entry name" value="AcylCoA_DH/oxidase_NM_dom_sf"/>
</dbReference>
<protein>
    <submittedName>
        <fullName evidence="1">Acyl-CoA dehydrogenase</fullName>
    </submittedName>
</protein>
<organism evidence="1 2">
    <name type="scientific">Streptomyces microflavus</name>
    <name type="common">Streptomyces lipmanii</name>
    <dbReference type="NCBI Taxonomy" id="1919"/>
    <lineage>
        <taxon>Bacteria</taxon>
        <taxon>Bacillati</taxon>
        <taxon>Actinomycetota</taxon>
        <taxon>Actinomycetes</taxon>
        <taxon>Kitasatosporales</taxon>
        <taxon>Streptomycetaceae</taxon>
        <taxon>Streptomyces</taxon>
    </lineage>
</organism>
<comment type="caution">
    <text evidence="1">The sequence shown here is derived from an EMBL/GenBank/DDBJ whole genome shotgun (WGS) entry which is preliminary data.</text>
</comment>
<proteinExistence type="predicted"/>
<evidence type="ECO:0000313" key="1">
    <source>
        <dbReference type="EMBL" id="NEB66233.1"/>
    </source>
</evidence>
<dbReference type="EMBL" id="JAAGME010000193">
    <property type="protein sequence ID" value="NEB66233.1"/>
    <property type="molecule type" value="Genomic_DNA"/>
</dbReference>
<dbReference type="InterPro" id="IPR046373">
    <property type="entry name" value="Acyl-CoA_Oxase/DH_mid-dom_sf"/>
</dbReference>
<dbReference type="Gene3D" id="2.40.110.10">
    <property type="entry name" value="Butyryl-CoA Dehydrogenase, subunit A, domain 2"/>
    <property type="match status" value="1"/>
</dbReference>
<dbReference type="Proteomes" id="UP000471648">
    <property type="component" value="Unassembled WGS sequence"/>
</dbReference>
<dbReference type="SUPFAM" id="SSF56645">
    <property type="entry name" value="Acyl-CoA dehydrogenase NM domain-like"/>
    <property type="match status" value="1"/>
</dbReference>
<gene>
    <name evidence="1" type="ORF">G3I39_04010</name>
</gene>
<evidence type="ECO:0000313" key="2">
    <source>
        <dbReference type="Proteomes" id="UP000471648"/>
    </source>
</evidence>
<dbReference type="GO" id="GO:0016627">
    <property type="term" value="F:oxidoreductase activity, acting on the CH-CH group of donors"/>
    <property type="evidence" value="ECO:0007669"/>
    <property type="project" value="InterPro"/>
</dbReference>
<accession>A0A6N9V0M6</accession>